<accession>B6H9D2</accession>
<dbReference type="InterPro" id="IPR058925">
    <property type="entry name" value="zf-C2H2_AcuF"/>
</dbReference>
<feature type="compositionally biased region" description="Low complexity" evidence="1">
    <location>
        <begin position="501"/>
        <end position="516"/>
    </location>
</feature>
<feature type="compositionally biased region" description="Polar residues" evidence="1">
    <location>
        <begin position="573"/>
        <end position="584"/>
    </location>
</feature>
<feature type="region of interest" description="Disordered" evidence="1">
    <location>
        <begin position="490"/>
        <end position="527"/>
    </location>
</feature>
<keyword evidence="4" id="KW-1185">Reference proteome</keyword>
<organism evidence="3 4">
    <name type="scientific">Penicillium rubens (strain ATCC 28089 / DSM 1075 / NRRL 1951 / Wisconsin 54-1255)</name>
    <name type="common">Penicillium chrysogenum</name>
    <dbReference type="NCBI Taxonomy" id="500485"/>
    <lineage>
        <taxon>Eukaryota</taxon>
        <taxon>Fungi</taxon>
        <taxon>Dikarya</taxon>
        <taxon>Ascomycota</taxon>
        <taxon>Pezizomycotina</taxon>
        <taxon>Eurotiomycetes</taxon>
        <taxon>Eurotiomycetidae</taxon>
        <taxon>Eurotiales</taxon>
        <taxon>Aspergillaceae</taxon>
        <taxon>Penicillium</taxon>
        <taxon>Penicillium chrysogenum species complex</taxon>
    </lineage>
</organism>
<dbReference type="eggNOG" id="ENOG502SJT8">
    <property type="taxonomic scope" value="Eukaryota"/>
</dbReference>
<dbReference type="STRING" id="500485.B6H9D2"/>
<evidence type="ECO:0000259" key="2">
    <source>
        <dbReference type="Pfam" id="PF26082"/>
    </source>
</evidence>
<protein>
    <submittedName>
        <fullName evidence="3">Pc16g06470 protein</fullName>
    </submittedName>
</protein>
<evidence type="ECO:0000256" key="1">
    <source>
        <dbReference type="SAM" id="MobiDB-lite"/>
    </source>
</evidence>
<evidence type="ECO:0000313" key="4">
    <source>
        <dbReference type="Proteomes" id="UP000000724"/>
    </source>
</evidence>
<dbReference type="HOGENOM" id="CLU_448413_0_0_1"/>
<reference evidence="3 4" key="1">
    <citation type="journal article" date="2008" name="Nat. Biotechnol.">
        <title>Genome sequencing and analysis of the filamentous fungus Penicillium chrysogenum.</title>
        <authorList>
            <person name="van den Berg M.A."/>
            <person name="Albang R."/>
            <person name="Albermann K."/>
            <person name="Badger J.H."/>
            <person name="Daran J.-M."/>
            <person name="Driessen A.J.M."/>
            <person name="Garcia-Estrada C."/>
            <person name="Fedorova N.D."/>
            <person name="Harris D.M."/>
            <person name="Heijne W.H.M."/>
            <person name="Joardar V.S."/>
            <person name="Kiel J.A.K.W."/>
            <person name="Kovalchuk A."/>
            <person name="Martin J.F."/>
            <person name="Nierman W.C."/>
            <person name="Nijland J.G."/>
            <person name="Pronk J.T."/>
            <person name="Roubos J.A."/>
            <person name="van der Klei I.J."/>
            <person name="van Peij N.N.M.E."/>
            <person name="Veenhuis M."/>
            <person name="von Doehren H."/>
            <person name="Wagner C."/>
            <person name="Wortman J.R."/>
            <person name="Bovenberg R.A.L."/>
        </authorList>
    </citation>
    <scope>NUCLEOTIDE SEQUENCE [LARGE SCALE GENOMIC DNA]</scope>
    <source>
        <strain evidence="4">ATCC 28089 / DSM 1075 / NRRL 1951 / Wisconsin 54-1255</strain>
    </source>
</reference>
<dbReference type="EMBL" id="AM920431">
    <property type="protein sequence ID" value="CAP93317.1"/>
    <property type="molecule type" value="Genomic_DNA"/>
</dbReference>
<feature type="region of interest" description="Disordered" evidence="1">
    <location>
        <begin position="560"/>
        <end position="621"/>
    </location>
</feature>
<dbReference type="Pfam" id="PF26082">
    <property type="entry name" value="zf-C2H2_AcuF"/>
    <property type="match status" value="1"/>
</dbReference>
<dbReference type="OrthoDB" id="6133115at2759"/>
<gene>
    <name evidence="3" type="ORF">Pc16g06470</name>
    <name evidence="3" type="ORF">PCH_Pc16g06470</name>
</gene>
<feature type="compositionally biased region" description="Basic and acidic residues" evidence="1">
    <location>
        <begin position="585"/>
        <end position="612"/>
    </location>
</feature>
<name>B6H9D2_PENRW</name>
<dbReference type="BioCyc" id="PCHR:PC16G06470-MONOMER"/>
<dbReference type="PANTHER" id="PTHR35391:SF7">
    <property type="entry name" value="C2H2-TYPE DOMAIN-CONTAINING PROTEIN"/>
    <property type="match status" value="1"/>
</dbReference>
<dbReference type="VEuPathDB" id="FungiDB:PCH_Pc16g06470"/>
<feature type="region of interest" description="Disordered" evidence="1">
    <location>
        <begin position="642"/>
        <end position="698"/>
    </location>
</feature>
<dbReference type="Proteomes" id="UP000000724">
    <property type="component" value="Contig Pc00c16"/>
</dbReference>
<proteinExistence type="predicted"/>
<feature type="domain" description="Oxidoreductase acuF-like C2H2 type zinc-finger" evidence="2">
    <location>
        <begin position="302"/>
        <end position="328"/>
    </location>
</feature>
<dbReference type="PANTHER" id="PTHR35391">
    <property type="entry name" value="C2H2-TYPE DOMAIN-CONTAINING PROTEIN-RELATED"/>
    <property type="match status" value="1"/>
</dbReference>
<dbReference type="OMA" id="GICAGEQ"/>
<sequence>MYEGSCSSVQVTTTTPNTHAMTTNIATVFNECLKEFTGSTNSGTLTRYDNEVSKHRWLDELGRLRIWAGNIGAHQTGQSSLDYRLRDASHLKNETVKLLQRLLRLLRDLGDVMKDEDQVENETDDEVFFEDSDLELGEDNDMTDIQMLFQSLRNTINLLFQISMAIRRPADHDRLLGVKIKDESYFEPWAQQHISHKFPNAMISITHRLGAAMARQKAVLKYFERHRAKLGKGLSDNGDVGTQLSETTATGLVLAEDADHLQFLETNSTSGISQTSYAPSIFTSNESLSVPNPPKESADENPFECPYCCLVIKIKGKKDWARHVFRDLMPYWYDHMCQSHSMLAHLQSGSSCPLCQVPLHPPVTFDRHVGHHMEQLALFVLPRTTPSEEAFSRTASNAASLAAFGDESTHCTDAVKAPPQMVDWTNLDDESSYPEDLSLDINHLPPEYYYEKPSSAADDIEDREREAENYQAARSGRTSTAALPLSTEALLPTKASHRNGSESGSQNSRSNSSRGSATASRKEEDENMTLVLNGVQIGFTSEAVAGKSINIRAGETGAVRLNIGGPRPPKQHVNGTSSDYTGGSSRRELEDMVRRPRNDRRSERSSLEKTEGNSHSFLLDGDMGDLESTILPAATQAWKTHAEHSTVTSNESHDAGVLVNAPDSWQVEELTRTISHANNRTDDLEGGSSFHDGKKKAE</sequence>
<evidence type="ECO:0000313" key="3">
    <source>
        <dbReference type="EMBL" id="CAP93317.1"/>
    </source>
</evidence>
<dbReference type="AlphaFoldDB" id="B6H9D2"/>